<evidence type="ECO:0000313" key="2">
    <source>
        <dbReference type="EMBL" id="CAA49212.1"/>
    </source>
</evidence>
<feature type="compositionally biased region" description="Basic residues" evidence="1">
    <location>
        <begin position="89"/>
        <end position="107"/>
    </location>
</feature>
<dbReference type="EMBL" id="X69437">
    <property type="protein sequence ID" value="CAA49212.1"/>
    <property type="molecule type" value="Genomic_DNA"/>
</dbReference>
<accession>Q56081</accession>
<name>Q56081_SALTM</name>
<sequence>MTDRGLQMPATPEHAAQYTTGEPKQDDFLFCWPRDAFERPNVALYHDTDLVATGGMKPGGRDMWAYACAATGLPFDRVEWRLGGRRGSLRQKRTWPTKNHQHHKRTSSSKGTCRLIAYGISSVNQGRINRSTHSA</sequence>
<dbReference type="AlphaFoldDB" id="Q56081"/>
<reference evidence="2" key="1">
    <citation type="submission" date="1992-11" db="EMBL/GenBank/DDBJ databases">
        <title>Cloning and sequencing of 937 bp region of bacteriophage MB78 that codes for two proteins.</title>
        <authorList>
            <person name="Murty S.S."/>
            <person name="Chakravorty M."/>
        </authorList>
    </citation>
    <scope>NUCLEOTIDE SEQUENCE</scope>
    <source>
        <strain evidence="2">Ssp. LT2 #18</strain>
    </source>
</reference>
<feature type="region of interest" description="Disordered" evidence="1">
    <location>
        <begin position="89"/>
        <end position="108"/>
    </location>
</feature>
<protein>
    <submittedName>
        <fullName evidence="2">DNA encoding 14.5 kDa and 6 kDa proteins</fullName>
    </submittedName>
</protein>
<dbReference type="PIR" id="S31385">
    <property type="entry name" value="S31385"/>
</dbReference>
<evidence type="ECO:0000256" key="1">
    <source>
        <dbReference type="SAM" id="MobiDB-lite"/>
    </source>
</evidence>
<proteinExistence type="predicted"/>
<organism evidence="2">
    <name type="scientific">Salmonella typhimurium</name>
    <dbReference type="NCBI Taxonomy" id="90371"/>
    <lineage>
        <taxon>Bacteria</taxon>
        <taxon>Pseudomonadati</taxon>
        <taxon>Pseudomonadota</taxon>
        <taxon>Gammaproteobacteria</taxon>
        <taxon>Enterobacterales</taxon>
        <taxon>Enterobacteriaceae</taxon>
        <taxon>Salmonella</taxon>
    </lineage>
</organism>